<dbReference type="EMBL" id="BMAU01021301">
    <property type="protein sequence ID" value="GFY10956.1"/>
    <property type="molecule type" value="Genomic_DNA"/>
</dbReference>
<dbReference type="AlphaFoldDB" id="A0A8X6SMB3"/>
<reference evidence="1" key="1">
    <citation type="submission" date="2020-08" db="EMBL/GenBank/DDBJ databases">
        <title>Multicomponent nature underlies the extraordinary mechanical properties of spider dragline silk.</title>
        <authorList>
            <person name="Kono N."/>
            <person name="Nakamura H."/>
            <person name="Mori M."/>
            <person name="Yoshida Y."/>
            <person name="Ohtoshi R."/>
            <person name="Malay A.D."/>
            <person name="Moran D.A.P."/>
            <person name="Tomita M."/>
            <person name="Numata K."/>
            <person name="Arakawa K."/>
        </authorList>
    </citation>
    <scope>NUCLEOTIDE SEQUENCE</scope>
</reference>
<evidence type="ECO:0000313" key="2">
    <source>
        <dbReference type="Proteomes" id="UP000887159"/>
    </source>
</evidence>
<sequence>MQSKGCIRLDAGCKGHSLQDGCTLFARKFFFYTQQRYDQTEEPLPTYVAVHLMASSYSMQMSRLYGDLARPFWRKYYLFGIDSITGNTICACHL</sequence>
<name>A0A8X6SMB3_TRICX</name>
<organism evidence="1 2">
    <name type="scientific">Trichonephila clavipes</name>
    <name type="common">Golden silk orbweaver</name>
    <name type="synonym">Nephila clavipes</name>
    <dbReference type="NCBI Taxonomy" id="2585209"/>
    <lineage>
        <taxon>Eukaryota</taxon>
        <taxon>Metazoa</taxon>
        <taxon>Ecdysozoa</taxon>
        <taxon>Arthropoda</taxon>
        <taxon>Chelicerata</taxon>
        <taxon>Arachnida</taxon>
        <taxon>Araneae</taxon>
        <taxon>Araneomorphae</taxon>
        <taxon>Entelegynae</taxon>
        <taxon>Araneoidea</taxon>
        <taxon>Nephilidae</taxon>
        <taxon>Trichonephila</taxon>
    </lineage>
</organism>
<gene>
    <name evidence="1" type="ORF">TNCV_1124771</name>
</gene>
<evidence type="ECO:0000313" key="1">
    <source>
        <dbReference type="EMBL" id="GFY10956.1"/>
    </source>
</evidence>
<accession>A0A8X6SMB3</accession>
<protein>
    <submittedName>
        <fullName evidence="1">Uncharacterized protein</fullName>
    </submittedName>
</protein>
<dbReference type="Proteomes" id="UP000887159">
    <property type="component" value="Unassembled WGS sequence"/>
</dbReference>
<keyword evidence="2" id="KW-1185">Reference proteome</keyword>
<comment type="caution">
    <text evidence="1">The sequence shown here is derived from an EMBL/GenBank/DDBJ whole genome shotgun (WGS) entry which is preliminary data.</text>
</comment>
<proteinExistence type="predicted"/>